<dbReference type="AlphaFoldDB" id="H1S001"/>
<sequence length="131" mass="14190">MSATTIPTTNTTDNAGVPPAPSEAHQRAANAQGQFTAHTNTSPLFPLGLLTATRGAADALARHDESYFAYVQRHHTGDWGDVGEDDRNANAVGVREGYRIFSVYSLQDGKKLWVITEADRSVTTLLLPSEY</sequence>
<dbReference type="PATRIC" id="fig|1127483.3.peg.906"/>
<proteinExistence type="predicted"/>
<dbReference type="EMBL" id="AHJE01000012">
    <property type="protein sequence ID" value="EHP44217.1"/>
    <property type="molecule type" value="Genomic_DNA"/>
</dbReference>
<name>H1S001_9BURK</name>
<comment type="caution">
    <text evidence="2">The sequence shown here is derived from an EMBL/GenBank/DDBJ whole genome shotgun (WGS) entry which is preliminary data.</text>
</comment>
<protein>
    <recommendedName>
        <fullName evidence="4">Plasmid related protein</fullName>
    </recommendedName>
</protein>
<organism evidence="2 3">
    <name type="scientific">Cupriavidus basilensis OR16</name>
    <dbReference type="NCBI Taxonomy" id="1127483"/>
    <lineage>
        <taxon>Bacteria</taxon>
        <taxon>Pseudomonadati</taxon>
        <taxon>Pseudomonadota</taxon>
        <taxon>Betaproteobacteria</taxon>
        <taxon>Burkholderiales</taxon>
        <taxon>Burkholderiaceae</taxon>
        <taxon>Cupriavidus</taxon>
    </lineage>
</organism>
<feature type="region of interest" description="Disordered" evidence="1">
    <location>
        <begin position="1"/>
        <end position="39"/>
    </location>
</feature>
<evidence type="ECO:0000313" key="3">
    <source>
        <dbReference type="Proteomes" id="UP000005808"/>
    </source>
</evidence>
<feature type="compositionally biased region" description="Polar residues" evidence="1">
    <location>
        <begin position="29"/>
        <end position="39"/>
    </location>
</feature>
<gene>
    <name evidence="2" type="ORF">OR16_04547</name>
</gene>
<dbReference type="Proteomes" id="UP000005808">
    <property type="component" value="Unassembled WGS sequence"/>
</dbReference>
<accession>H1S001</accession>
<feature type="compositionally biased region" description="Low complexity" evidence="1">
    <location>
        <begin position="1"/>
        <end position="12"/>
    </location>
</feature>
<dbReference type="RefSeq" id="WP_006156713.1">
    <property type="nucleotide sequence ID" value="NZ_AHJE01000012.1"/>
</dbReference>
<reference evidence="2 3" key="1">
    <citation type="journal article" date="2012" name="J. Bacteriol.">
        <title>De Novo Genome Project of Cupriavidus basilensis OR16.</title>
        <authorList>
            <person name="Cserhati M."/>
            <person name="Kriszt B."/>
            <person name="Szoboszlay S."/>
            <person name="Toth A."/>
            <person name="Szabo I."/>
            <person name="Tancsics A."/>
            <person name="Nagy I."/>
            <person name="Horvath B."/>
            <person name="Nagy I."/>
            <person name="Kukolya J."/>
        </authorList>
    </citation>
    <scope>NUCLEOTIDE SEQUENCE [LARGE SCALE GENOMIC DNA]</scope>
    <source>
        <strain evidence="2 3">OR16</strain>
    </source>
</reference>
<evidence type="ECO:0000256" key="1">
    <source>
        <dbReference type="SAM" id="MobiDB-lite"/>
    </source>
</evidence>
<evidence type="ECO:0008006" key="4">
    <source>
        <dbReference type="Google" id="ProtNLM"/>
    </source>
</evidence>
<evidence type="ECO:0000313" key="2">
    <source>
        <dbReference type="EMBL" id="EHP44217.1"/>
    </source>
</evidence>